<dbReference type="InParanoid" id="E0VKH6"/>
<organism>
    <name type="scientific">Pediculus humanus subsp. corporis</name>
    <name type="common">Body louse</name>
    <dbReference type="NCBI Taxonomy" id="121224"/>
    <lineage>
        <taxon>Eukaryota</taxon>
        <taxon>Metazoa</taxon>
        <taxon>Ecdysozoa</taxon>
        <taxon>Arthropoda</taxon>
        <taxon>Hexapoda</taxon>
        <taxon>Insecta</taxon>
        <taxon>Pterygota</taxon>
        <taxon>Neoptera</taxon>
        <taxon>Paraneoptera</taxon>
        <taxon>Psocodea</taxon>
        <taxon>Troctomorpha</taxon>
        <taxon>Phthiraptera</taxon>
        <taxon>Anoplura</taxon>
        <taxon>Pediculidae</taxon>
        <taxon>Pediculus</taxon>
    </lineage>
</organism>
<evidence type="ECO:0000313" key="7">
    <source>
        <dbReference type="EnsemblMetazoa" id="PHUM263560-PA"/>
    </source>
</evidence>
<dbReference type="InterPro" id="IPR029063">
    <property type="entry name" value="SAM-dependent_MTases_sf"/>
</dbReference>
<dbReference type="InterPro" id="IPR013217">
    <property type="entry name" value="Methyltransf_12"/>
</dbReference>
<evidence type="ECO:0000259" key="5">
    <source>
        <dbReference type="Pfam" id="PF08242"/>
    </source>
</evidence>
<dbReference type="PANTHER" id="PTHR22809">
    <property type="entry name" value="METHYLTRANSFERASE-RELATED"/>
    <property type="match status" value="1"/>
</dbReference>
<keyword evidence="8" id="KW-1185">Reference proteome</keyword>
<dbReference type="GO" id="GO:0052735">
    <property type="term" value="F:tRNA (cytidine-3-)-methyltransferase activity"/>
    <property type="evidence" value="ECO:0007669"/>
    <property type="project" value="TreeGrafter"/>
</dbReference>
<evidence type="ECO:0000256" key="4">
    <source>
        <dbReference type="PIRNR" id="PIRNR037755"/>
    </source>
</evidence>
<dbReference type="SUPFAM" id="SSF53335">
    <property type="entry name" value="S-adenosyl-L-methionine-dependent methyltransferases"/>
    <property type="match status" value="1"/>
</dbReference>
<feature type="domain" description="Methyltransferase type 12" evidence="5">
    <location>
        <begin position="113"/>
        <end position="215"/>
    </location>
</feature>
<dbReference type="HOGENOM" id="CLU_029724_0_2_1"/>
<keyword evidence="2 4" id="KW-0489">Methyltransferase</keyword>
<dbReference type="RefSeq" id="XP_002426620.1">
    <property type="nucleotide sequence ID" value="XM_002426575.1"/>
</dbReference>
<dbReference type="CDD" id="cd02440">
    <property type="entry name" value="AdoMet_MTases"/>
    <property type="match status" value="1"/>
</dbReference>
<dbReference type="STRING" id="121224.E0VKH6"/>
<gene>
    <name evidence="7" type="primary">8235507</name>
    <name evidence="6" type="ORF">Phum_PHUM263560</name>
</gene>
<dbReference type="Gene3D" id="3.40.50.150">
    <property type="entry name" value="Vaccinia Virus protein VP39"/>
    <property type="match status" value="1"/>
</dbReference>
<dbReference type="CTD" id="8235507"/>
<dbReference type="VEuPathDB" id="VectorBase:PHUM263560"/>
<keyword evidence="3 4" id="KW-0808">Transferase</keyword>
<evidence type="ECO:0000256" key="1">
    <source>
        <dbReference type="ARBA" id="ARBA00009725"/>
    </source>
</evidence>
<name>E0VKH6_PEDHC</name>
<dbReference type="OrthoDB" id="417697at2759"/>
<evidence type="ECO:0000313" key="6">
    <source>
        <dbReference type="EMBL" id="EEB13882.1"/>
    </source>
</evidence>
<evidence type="ECO:0000256" key="3">
    <source>
        <dbReference type="ARBA" id="ARBA00022679"/>
    </source>
</evidence>
<dbReference type="EMBL" id="DS235244">
    <property type="protein sequence ID" value="EEB13882.1"/>
    <property type="molecule type" value="Genomic_DNA"/>
</dbReference>
<dbReference type="GeneID" id="8235507"/>
<comment type="similarity">
    <text evidence="1 4">Belongs to the methyltransferase superfamily. METL family.</text>
</comment>
<dbReference type="KEGG" id="phu:Phum_PHUM263560"/>
<protein>
    <recommendedName>
        <fullName evidence="4">tRNA N(3)-methylcytidine methyltransferase</fullName>
        <ecNumber evidence="4">2.1.1.-</ecNumber>
    </recommendedName>
</protein>
<reference evidence="7" key="3">
    <citation type="submission" date="2021-02" db="UniProtKB">
        <authorList>
            <consortium name="EnsemblMetazoa"/>
        </authorList>
    </citation>
    <scope>IDENTIFICATION</scope>
    <source>
        <strain evidence="7">USDA</strain>
    </source>
</reference>
<dbReference type="eggNOG" id="KOG2361">
    <property type="taxonomic scope" value="Eukaryota"/>
</dbReference>
<accession>E0VKH6</accession>
<dbReference type="GO" id="GO:0032259">
    <property type="term" value="P:methylation"/>
    <property type="evidence" value="ECO:0007669"/>
    <property type="project" value="UniProtKB-KW"/>
</dbReference>
<reference evidence="6" key="2">
    <citation type="submission" date="2007-04" db="EMBL/GenBank/DDBJ databases">
        <title>The genome of the human body louse.</title>
        <authorList>
            <consortium name="The Human Body Louse Genome Consortium"/>
            <person name="Kirkness E."/>
            <person name="Walenz B."/>
            <person name="Hass B."/>
            <person name="Bruggner R."/>
            <person name="Strausberg R."/>
        </authorList>
    </citation>
    <scope>NUCLEOTIDE SEQUENCE</scope>
    <source>
        <strain evidence="6">USDA</strain>
    </source>
</reference>
<dbReference type="Pfam" id="PF08242">
    <property type="entry name" value="Methyltransf_12"/>
    <property type="match status" value="1"/>
</dbReference>
<dbReference type="InterPro" id="IPR026113">
    <property type="entry name" value="METTL2/6/8-like"/>
</dbReference>
<dbReference type="PANTHER" id="PTHR22809:SF11">
    <property type="entry name" value="TRNA N(3)-METHYLCYTIDINE METHYLTRANSFERASE METTL2"/>
    <property type="match status" value="1"/>
</dbReference>
<dbReference type="EMBL" id="AAZO01003046">
    <property type="status" value="NOT_ANNOTATED_CDS"/>
    <property type="molecule type" value="Genomic_DNA"/>
</dbReference>
<evidence type="ECO:0000313" key="8">
    <source>
        <dbReference type="Proteomes" id="UP000009046"/>
    </source>
</evidence>
<dbReference type="EnsemblMetazoa" id="PHUM263560-RA">
    <property type="protein sequence ID" value="PHUM263560-PA"/>
    <property type="gene ID" value="PHUM263560"/>
</dbReference>
<reference evidence="6" key="1">
    <citation type="submission" date="2007-04" db="EMBL/GenBank/DDBJ databases">
        <title>Annotation of Pediculus humanus corporis strain USDA.</title>
        <authorList>
            <person name="Kirkness E."/>
            <person name="Hannick L."/>
            <person name="Hass B."/>
            <person name="Bruggner R."/>
            <person name="Lawson D."/>
            <person name="Bidwell S."/>
            <person name="Joardar V."/>
            <person name="Caler E."/>
            <person name="Walenz B."/>
            <person name="Inman J."/>
            <person name="Schobel S."/>
            <person name="Galinsky K."/>
            <person name="Amedeo P."/>
            <person name="Strausberg R."/>
        </authorList>
    </citation>
    <scope>NUCLEOTIDE SEQUENCE</scope>
    <source>
        <strain evidence="6">USDA</strain>
    </source>
</reference>
<dbReference type="FunCoup" id="E0VKH6">
    <property type="interactions" value="774"/>
</dbReference>
<proteinExistence type="inferred from homology"/>
<sequence length="300" mass="35855">MNESNDDNKLRPQFGTRFLTNENDVFKHNAWDNVQWDEEQEKLALEKVEANSQKKFSEDEKELLERNADKHWDSFYCIHQNRFFKDRHWLFTEFPELDVDNNLQEGDTIKIFEIGCGVGNTIFPILQNTSKKNIYLYGCDFSKTAINVFKEHSLYDENRCFGFECDVTLDEWNTPFEINSIDIVILIFVLSAISPKKFEHVVKKIKTYLKPGGKILFRDYGRYDMAQLRFKSGRCIDDNFYARGDGTMVYFFTQEIKSLFEKEGFIEEQNLVDRRLQVNRDKMLKMYRVWIQAKYRKPYL</sequence>
<evidence type="ECO:0000256" key="2">
    <source>
        <dbReference type="ARBA" id="ARBA00022603"/>
    </source>
</evidence>
<comment type="function">
    <text evidence="4">S-adenosyl-L-methionine-dependent methyltransferase.</text>
</comment>
<dbReference type="PIRSF" id="PIRSF037755">
    <property type="entry name" value="Mettl2_prd"/>
    <property type="match status" value="1"/>
</dbReference>
<dbReference type="OMA" id="KHNACKT"/>
<dbReference type="Proteomes" id="UP000009046">
    <property type="component" value="Unassembled WGS sequence"/>
</dbReference>
<dbReference type="EC" id="2.1.1.-" evidence="4"/>
<dbReference type="AlphaFoldDB" id="E0VKH6"/>